<evidence type="ECO:0000256" key="1">
    <source>
        <dbReference type="ARBA" id="ARBA00004173"/>
    </source>
</evidence>
<dbReference type="PROSITE" id="PS51194">
    <property type="entry name" value="HELICASE_CTER"/>
    <property type="match status" value="1"/>
</dbReference>
<dbReference type="CDD" id="cd18805">
    <property type="entry name" value="SF2_C_suv3"/>
    <property type="match status" value="1"/>
</dbReference>
<dbReference type="CDD" id="cd17913">
    <property type="entry name" value="DEXQc_Suv3"/>
    <property type="match status" value="1"/>
</dbReference>
<dbReference type="EC" id="3.6.4.13" evidence="2"/>
<dbReference type="RefSeq" id="XP_064851899.1">
    <property type="nucleotide sequence ID" value="XM_064995827.1"/>
</dbReference>
<dbReference type="Pfam" id="PF12513">
    <property type="entry name" value="SUV3_C"/>
    <property type="match status" value="1"/>
</dbReference>
<dbReference type="GO" id="GO:0000965">
    <property type="term" value="P:mitochondrial RNA 3'-end processing"/>
    <property type="evidence" value="ECO:0007669"/>
    <property type="project" value="TreeGrafter"/>
</dbReference>
<keyword evidence="3" id="KW-0547">Nucleotide-binding</keyword>
<dbReference type="InterPro" id="IPR022192">
    <property type="entry name" value="SUV3_C"/>
</dbReference>
<keyword evidence="5 12" id="KW-0347">Helicase</keyword>
<dbReference type="InterPro" id="IPR050699">
    <property type="entry name" value="RNA-DNA_Helicase"/>
</dbReference>
<protein>
    <recommendedName>
        <fullName evidence="2">RNA helicase</fullName>
        <ecNumber evidence="2">3.6.4.13</ecNumber>
    </recommendedName>
</protein>
<keyword evidence="4" id="KW-0378">Hydrolase</keyword>
<dbReference type="FunFam" id="3.40.50.300:FF:000269">
    <property type="entry name" value="ATP-dependent RNA helicase SUPV3L1, mitochondrial"/>
    <property type="match status" value="1"/>
</dbReference>
<gene>
    <name evidence="12" type="ORF">DASC09_022240</name>
</gene>
<dbReference type="Proteomes" id="UP001360560">
    <property type="component" value="Unassembled WGS sequence"/>
</dbReference>
<feature type="domain" description="Helicase C-terminal" evidence="11">
    <location>
        <begin position="423"/>
        <end position="615"/>
    </location>
</feature>
<evidence type="ECO:0000259" key="11">
    <source>
        <dbReference type="PROSITE" id="PS51194"/>
    </source>
</evidence>
<dbReference type="EMBL" id="BTFZ01000004">
    <property type="protein sequence ID" value="GMM34899.1"/>
    <property type="molecule type" value="Genomic_DNA"/>
</dbReference>
<dbReference type="Gene3D" id="3.40.50.300">
    <property type="entry name" value="P-loop containing nucleotide triphosphate hydrolases"/>
    <property type="match status" value="2"/>
</dbReference>
<dbReference type="GO" id="GO:0003724">
    <property type="term" value="F:RNA helicase activity"/>
    <property type="evidence" value="ECO:0007669"/>
    <property type="project" value="UniProtKB-EC"/>
</dbReference>
<dbReference type="InterPro" id="IPR055206">
    <property type="entry name" value="DEXQc_SUV3"/>
</dbReference>
<comment type="subcellular location">
    <subcellularLocation>
        <location evidence="1">Mitochondrion</location>
    </subcellularLocation>
</comment>
<dbReference type="InterPro" id="IPR044774">
    <property type="entry name" value="Suv3_DEXQc"/>
</dbReference>
<name>A0AAV5QJJ1_9ASCO</name>
<evidence type="ECO:0000256" key="4">
    <source>
        <dbReference type="ARBA" id="ARBA00022801"/>
    </source>
</evidence>
<keyword evidence="8" id="KW-0496">Mitochondrion</keyword>
<dbReference type="SMART" id="SM00490">
    <property type="entry name" value="HELICc"/>
    <property type="match status" value="1"/>
</dbReference>
<comment type="catalytic activity">
    <reaction evidence="9">
        <text>ATP + H2O = ADP + phosphate + H(+)</text>
        <dbReference type="Rhea" id="RHEA:13065"/>
        <dbReference type="ChEBI" id="CHEBI:15377"/>
        <dbReference type="ChEBI" id="CHEBI:15378"/>
        <dbReference type="ChEBI" id="CHEBI:30616"/>
        <dbReference type="ChEBI" id="CHEBI:43474"/>
        <dbReference type="ChEBI" id="CHEBI:456216"/>
        <dbReference type="EC" id="3.6.4.13"/>
    </reaction>
</comment>
<evidence type="ECO:0000256" key="7">
    <source>
        <dbReference type="ARBA" id="ARBA00022946"/>
    </source>
</evidence>
<evidence type="ECO:0000256" key="10">
    <source>
        <dbReference type="SAM" id="MobiDB-lite"/>
    </source>
</evidence>
<evidence type="ECO:0000313" key="12">
    <source>
        <dbReference type="EMBL" id="GMM34899.1"/>
    </source>
</evidence>
<dbReference type="GO" id="GO:0016787">
    <property type="term" value="F:hydrolase activity"/>
    <property type="evidence" value="ECO:0007669"/>
    <property type="project" value="UniProtKB-KW"/>
</dbReference>
<reference evidence="12 13" key="1">
    <citation type="journal article" date="2023" name="Elife">
        <title>Identification of key yeast species and microbe-microbe interactions impacting larval growth of Drosophila in the wild.</title>
        <authorList>
            <person name="Mure A."/>
            <person name="Sugiura Y."/>
            <person name="Maeda R."/>
            <person name="Honda K."/>
            <person name="Sakurai N."/>
            <person name="Takahashi Y."/>
            <person name="Watada M."/>
            <person name="Katoh T."/>
            <person name="Gotoh A."/>
            <person name="Gotoh Y."/>
            <person name="Taniguchi I."/>
            <person name="Nakamura K."/>
            <person name="Hayashi T."/>
            <person name="Katayama T."/>
            <person name="Uemura T."/>
            <person name="Hattori Y."/>
        </authorList>
    </citation>
    <scope>NUCLEOTIDE SEQUENCE [LARGE SCALE GENOMIC DNA]</scope>
    <source>
        <strain evidence="12 13">SC-9</strain>
    </source>
</reference>
<dbReference type="SUPFAM" id="SSF52540">
    <property type="entry name" value="P-loop containing nucleoside triphosphate hydrolases"/>
    <property type="match status" value="1"/>
</dbReference>
<evidence type="ECO:0000313" key="13">
    <source>
        <dbReference type="Proteomes" id="UP001360560"/>
    </source>
</evidence>
<dbReference type="AlphaFoldDB" id="A0AAV5QJJ1"/>
<evidence type="ECO:0000256" key="8">
    <source>
        <dbReference type="ARBA" id="ARBA00023128"/>
    </source>
</evidence>
<evidence type="ECO:0000256" key="9">
    <source>
        <dbReference type="ARBA" id="ARBA00047984"/>
    </source>
</evidence>
<evidence type="ECO:0000256" key="6">
    <source>
        <dbReference type="ARBA" id="ARBA00022840"/>
    </source>
</evidence>
<organism evidence="12 13">
    <name type="scientific">Saccharomycopsis crataegensis</name>
    <dbReference type="NCBI Taxonomy" id="43959"/>
    <lineage>
        <taxon>Eukaryota</taxon>
        <taxon>Fungi</taxon>
        <taxon>Dikarya</taxon>
        <taxon>Ascomycota</taxon>
        <taxon>Saccharomycotina</taxon>
        <taxon>Saccharomycetes</taxon>
        <taxon>Saccharomycopsidaceae</taxon>
        <taxon>Saccharomycopsis</taxon>
    </lineage>
</organism>
<dbReference type="GO" id="GO:0045025">
    <property type="term" value="C:mitochondrial degradosome"/>
    <property type="evidence" value="ECO:0007669"/>
    <property type="project" value="TreeGrafter"/>
</dbReference>
<dbReference type="Gene3D" id="1.20.272.40">
    <property type="match status" value="1"/>
</dbReference>
<keyword evidence="13" id="KW-1185">Reference proteome</keyword>
<dbReference type="InterPro" id="IPR001650">
    <property type="entry name" value="Helicase_C-like"/>
</dbReference>
<evidence type="ECO:0000256" key="5">
    <source>
        <dbReference type="ARBA" id="ARBA00022806"/>
    </source>
</evidence>
<dbReference type="GO" id="GO:0005524">
    <property type="term" value="F:ATP binding"/>
    <property type="evidence" value="ECO:0007669"/>
    <property type="project" value="UniProtKB-KW"/>
</dbReference>
<dbReference type="PANTHER" id="PTHR12131:SF1">
    <property type="entry name" value="ATP-DEPENDENT RNA HELICASE SUPV3L1, MITOCHONDRIAL-RELATED"/>
    <property type="match status" value="1"/>
</dbReference>
<feature type="region of interest" description="Disordered" evidence="10">
    <location>
        <begin position="38"/>
        <end position="77"/>
    </location>
</feature>
<accession>A0AAV5QJJ1</accession>
<dbReference type="InterPro" id="IPR027417">
    <property type="entry name" value="P-loop_NTPase"/>
</dbReference>
<dbReference type="GeneID" id="90072878"/>
<evidence type="ECO:0000256" key="2">
    <source>
        <dbReference type="ARBA" id="ARBA00012552"/>
    </source>
</evidence>
<dbReference type="PANTHER" id="PTHR12131">
    <property type="entry name" value="ATP-DEPENDENT RNA AND DNA HELICASE"/>
    <property type="match status" value="1"/>
</dbReference>
<dbReference type="Pfam" id="PF00271">
    <property type="entry name" value="Helicase_C"/>
    <property type="match status" value="1"/>
</dbReference>
<dbReference type="Gene3D" id="1.20.58.1080">
    <property type="match status" value="1"/>
</dbReference>
<sequence length="847" mass="96536">MNRHSLILRTCRFRTTLSLKRASETAFLVQRYFTSSCTSYRSSPSRNTNVESEVSGHRSKNRNEASDFLGSLDQDPDSEADDQIFRLMKIRNEDKLFVPQMVHSWNKIIPKAYIEEFNTVLVNKASKGKVIKTPEDGVETDYFKFTSAFLENMGQFVEETNAKKFNRLTNSALLLLRKQLLVGMKRLAKKSTWKDGIKKREIVLEDLIAPKIDEIPEILYELFLTKQSNIWPGHFVEKYKIDPKSFNSQFKYLINEAYKYNLQTSEILFSNPRDAKIEISNPTKWFPLARQLKRNIIMHVGPTNSGKTYNALKRLEEAESGYFAGPLRLLAREVFERFKEKNISCNLITGEEIIEDTDEVTGNRAKKSCGTVEMISLIEEYDVVVLDEIQMIADPRRGWAWTQALLGVRAKEVHLCGEESSVALIQKIVELTGDNLVVNKYKRLGELKVLKDKFGHFGELQKGDCVVAFSKAKILDLKLRIERTTSLKVAVIYGALPAETRAEQAKAFNSGEADVLVASDAIGMGLNLSIRKVIFSTTEKFDGGSRRRLTVSEIKQISGRAGRFKSANFGNKSSSSEPVFDVLEDEKVMKEKSEPSSSSAAAVGYVTAMHNRGLSYIRSCLSHKITNIEKACLWPPDHILTEYISEFPSKTSLTHILKVYGKEVTTSELFFSSDVEPKIELCEIIEQFHQTSKNQILPIGDQLTLLKIPLSRITPLTYRIFLEFCETICSGKTKYIFDFSLPFEMLANNESQPIYDPSKPQESSVFYKGHNLVDAVFNKTNKPSNSTLEYLASLESLHSLFMVFCWLCYRYPYNFVGINFTIQLKHLSEYKISEMLKLLKTQNRSSK</sequence>
<keyword evidence="6" id="KW-0067">ATP-binding</keyword>
<proteinExistence type="predicted"/>
<keyword evidence="7" id="KW-0809">Transit peptide</keyword>
<dbReference type="Pfam" id="PF22527">
    <property type="entry name" value="DEXQc_Suv3"/>
    <property type="match status" value="1"/>
</dbReference>
<comment type="caution">
    <text evidence="12">The sequence shown here is derived from an EMBL/GenBank/DDBJ whole genome shotgun (WGS) entry which is preliminary data.</text>
</comment>
<evidence type="ECO:0000256" key="3">
    <source>
        <dbReference type="ARBA" id="ARBA00022741"/>
    </source>
</evidence>